<reference evidence="2 3" key="2">
    <citation type="journal article" date="1998" name="Adv. Virus Res.">
        <title>Viruses in marine brown algae.</title>
        <authorList>
            <person name="Muller D.G."/>
            <person name="Kapp M."/>
            <person name="Knippers R."/>
        </authorList>
    </citation>
    <scope>NUCLEOTIDE SEQUENCE [LARGE SCALE GENOMIC DNA]</scope>
    <source>
        <strain evidence="3">Isolate New Zealand/Kaikoura/1988</strain>
    </source>
</reference>
<organism evidence="2 3">
    <name type="scientific">Ectocarpus siliculosus virus 1 (isolate New Zealand/Kaikoura/1988)</name>
    <name type="common">EsV-1</name>
    <dbReference type="NCBI Taxonomy" id="654926"/>
    <lineage>
        <taxon>Viruses</taxon>
        <taxon>Varidnaviria</taxon>
        <taxon>Bamfordvirae</taxon>
        <taxon>Nucleocytoviricota</taxon>
        <taxon>Megaviricetes</taxon>
        <taxon>Algavirales</taxon>
        <taxon>Phycodnaviridae</taxon>
        <taxon>Phaeovirus</taxon>
        <taxon>Phaeovirus unasiliculosus</taxon>
        <taxon>Ectocarpus siliculosus virus 1</taxon>
    </lineage>
</organism>
<evidence type="ECO:0000313" key="2">
    <source>
        <dbReference type="EMBL" id="AAK14568.1"/>
    </source>
</evidence>
<reference evidence="2 3" key="3">
    <citation type="journal article" date="2000" name="Virology">
        <title>Characterization and immunolocalization of major structural proteins in the brown algal virus EsV-1.</title>
        <authorList>
            <person name="Delaroque N."/>
            <person name="Wolf S."/>
            <person name="Muller D.G."/>
            <person name="Knippers R."/>
        </authorList>
    </citation>
    <scope>NUCLEOTIDE SEQUENCE [LARGE SCALE GENOMIC DNA]</scope>
    <source>
        <strain evidence="3">Isolate New Zealand/Kaikoura/1988</strain>
    </source>
</reference>
<protein>
    <submittedName>
        <fullName evidence="2">EsV-1-153</fullName>
    </submittedName>
</protein>
<keyword evidence="3" id="KW-1185">Reference proteome</keyword>
<evidence type="ECO:0000256" key="1">
    <source>
        <dbReference type="SAM" id="MobiDB-lite"/>
    </source>
</evidence>
<organismHost>
    <name type="scientific">Ectocarpus siliculosus</name>
    <name type="common">Brown alga</name>
    <name type="synonym">Conferva siliculosa</name>
    <dbReference type="NCBI Taxonomy" id="2880"/>
</organismHost>
<dbReference type="Proteomes" id="UP000000864">
    <property type="component" value="Segment"/>
</dbReference>
<evidence type="ECO:0000313" key="3">
    <source>
        <dbReference type="Proteomes" id="UP000000864"/>
    </source>
</evidence>
<dbReference type="KEGG" id="vg:920698"/>
<proteinExistence type="predicted"/>
<sequence>MYGTLTHSQLLSKARKMKVIEKKRMSAATKKKRGAERRKVRADAKCKSDPKVLSAKFKAAVPSAYKISHLDYYGFLDLKKMISKHLSKIRAHAKRCNKDFNDQLAQEW</sequence>
<feature type="compositionally biased region" description="Basic residues" evidence="1">
    <location>
        <begin position="29"/>
        <end position="40"/>
    </location>
</feature>
<reference evidence="2 3" key="1">
    <citation type="journal article" date="1995" name="Virology">
        <title>Coat protein of the Ectocarpus siliculosus virus.</title>
        <authorList>
            <person name="Klein M."/>
            <person name="Lanka S.T."/>
            <person name="Knippers R."/>
            <person name="Muller D.G."/>
        </authorList>
    </citation>
    <scope>NUCLEOTIDE SEQUENCE [LARGE SCALE GENOMIC DNA]</scope>
    <source>
        <strain evidence="3">Isolate New Zealand/Kaikoura/1988</strain>
    </source>
</reference>
<gene>
    <name evidence="2" type="primary">ORF 153</name>
</gene>
<reference evidence="2 3" key="4">
    <citation type="journal article" date="2000" name="Virology">
        <title>The brown algal virus EsV-1 particle contains a putative hybrid histidine kinase.</title>
        <authorList>
            <person name="Delaroque N."/>
            <person name="Wolf S."/>
            <person name="Muller D.G."/>
            <person name="Knippers R."/>
        </authorList>
    </citation>
    <scope>NUCLEOTIDE SEQUENCE [LARGE SCALE GENOMIC DNA]</scope>
    <source>
        <strain evidence="3">Isolate New Zealand/Kaikoura/1988</strain>
    </source>
</reference>
<feature type="region of interest" description="Disordered" evidence="1">
    <location>
        <begin position="23"/>
        <end position="43"/>
    </location>
</feature>
<dbReference type="EMBL" id="AF204951">
    <property type="protein sequence ID" value="AAK14568.1"/>
    <property type="molecule type" value="Genomic_DNA"/>
</dbReference>
<name>Q8QNC9_ESV1K</name>
<accession>Q8QNC9</accession>